<keyword evidence="1" id="KW-0862">Zinc</keyword>
<dbReference type="Gene3D" id="3.10.10.10">
    <property type="entry name" value="HIV Type 1 Reverse Transcriptase, subunit A, domain 1"/>
    <property type="match status" value="1"/>
</dbReference>
<feature type="domain" description="CCHC-type" evidence="3">
    <location>
        <begin position="308"/>
        <end position="322"/>
    </location>
</feature>
<dbReference type="GO" id="GO:0003676">
    <property type="term" value="F:nucleic acid binding"/>
    <property type="evidence" value="ECO:0007669"/>
    <property type="project" value="InterPro"/>
</dbReference>
<dbReference type="SUPFAM" id="SSF50630">
    <property type="entry name" value="Acid proteases"/>
    <property type="match status" value="1"/>
</dbReference>
<dbReference type="PANTHER" id="PTHR15503:SF45">
    <property type="entry name" value="RNA-DIRECTED DNA POLYMERASE HOMOLOG"/>
    <property type="match status" value="1"/>
</dbReference>
<keyword evidence="5" id="KW-1185">Reference proteome</keyword>
<accession>A0A9Q0KMZ7</accession>
<dbReference type="Pfam" id="PF08284">
    <property type="entry name" value="RVP_2"/>
    <property type="match status" value="1"/>
</dbReference>
<dbReference type="SMART" id="SM00343">
    <property type="entry name" value="ZnF_C2HC"/>
    <property type="match status" value="1"/>
</dbReference>
<reference evidence="4" key="1">
    <citation type="journal article" date="2023" name="Plant J.">
        <title>The genome of the king protea, Protea cynaroides.</title>
        <authorList>
            <person name="Chang J."/>
            <person name="Duong T.A."/>
            <person name="Schoeman C."/>
            <person name="Ma X."/>
            <person name="Roodt D."/>
            <person name="Barker N."/>
            <person name="Li Z."/>
            <person name="Van de Peer Y."/>
            <person name="Mizrachi E."/>
        </authorList>
    </citation>
    <scope>NUCLEOTIDE SEQUENCE</scope>
    <source>
        <tissue evidence="4">Young leaves</tissue>
    </source>
</reference>
<evidence type="ECO:0000256" key="1">
    <source>
        <dbReference type="PROSITE-ProRule" id="PRU00047"/>
    </source>
</evidence>
<dbReference type="Gene3D" id="4.10.60.10">
    <property type="entry name" value="Zinc finger, CCHC-type"/>
    <property type="match status" value="1"/>
</dbReference>
<dbReference type="AlphaFoldDB" id="A0A9Q0KMZ7"/>
<dbReference type="InterPro" id="IPR021109">
    <property type="entry name" value="Peptidase_aspartic_dom_sf"/>
</dbReference>
<dbReference type="OrthoDB" id="1711509at2759"/>
<dbReference type="Pfam" id="PF00098">
    <property type="entry name" value="zf-CCHC"/>
    <property type="match status" value="1"/>
</dbReference>
<proteinExistence type="predicted"/>
<dbReference type="SUPFAM" id="SSF57756">
    <property type="entry name" value="Retrovirus zinc finger-like domains"/>
    <property type="match status" value="1"/>
</dbReference>
<dbReference type="PROSITE" id="PS50158">
    <property type="entry name" value="ZF_CCHC"/>
    <property type="match status" value="1"/>
</dbReference>
<dbReference type="InterPro" id="IPR005162">
    <property type="entry name" value="Retrotrans_gag_dom"/>
</dbReference>
<dbReference type="PANTHER" id="PTHR15503">
    <property type="entry name" value="LDOC1 RELATED"/>
    <property type="match status" value="1"/>
</dbReference>
<dbReference type="InterPro" id="IPR043502">
    <property type="entry name" value="DNA/RNA_pol_sf"/>
</dbReference>
<organism evidence="4 5">
    <name type="scientific">Protea cynaroides</name>
    <dbReference type="NCBI Taxonomy" id="273540"/>
    <lineage>
        <taxon>Eukaryota</taxon>
        <taxon>Viridiplantae</taxon>
        <taxon>Streptophyta</taxon>
        <taxon>Embryophyta</taxon>
        <taxon>Tracheophyta</taxon>
        <taxon>Spermatophyta</taxon>
        <taxon>Magnoliopsida</taxon>
        <taxon>Proteales</taxon>
        <taxon>Proteaceae</taxon>
        <taxon>Protea</taxon>
    </lineage>
</organism>
<feature type="region of interest" description="Disordered" evidence="2">
    <location>
        <begin position="1"/>
        <end position="54"/>
    </location>
</feature>
<evidence type="ECO:0000259" key="3">
    <source>
        <dbReference type="PROSITE" id="PS50158"/>
    </source>
</evidence>
<keyword evidence="1" id="KW-0479">Metal-binding</keyword>
<dbReference type="CDD" id="cd00303">
    <property type="entry name" value="retropepsin_like"/>
    <property type="match status" value="1"/>
</dbReference>
<comment type="caution">
    <text evidence="4">The sequence shown here is derived from an EMBL/GenBank/DDBJ whole genome shotgun (WGS) entry which is preliminary data.</text>
</comment>
<evidence type="ECO:0000256" key="2">
    <source>
        <dbReference type="SAM" id="MobiDB-lite"/>
    </source>
</evidence>
<dbReference type="InterPro" id="IPR036875">
    <property type="entry name" value="Znf_CCHC_sf"/>
</dbReference>
<evidence type="ECO:0000313" key="5">
    <source>
        <dbReference type="Proteomes" id="UP001141806"/>
    </source>
</evidence>
<protein>
    <recommendedName>
        <fullName evidence="3">CCHC-type domain-containing protein</fullName>
    </recommendedName>
</protein>
<dbReference type="EMBL" id="JAMYWD010000004">
    <property type="protein sequence ID" value="KAJ4973179.1"/>
    <property type="molecule type" value="Genomic_DNA"/>
</dbReference>
<dbReference type="Pfam" id="PF03732">
    <property type="entry name" value="Retrotrans_gag"/>
    <property type="match status" value="1"/>
</dbReference>
<dbReference type="Pfam" id="PF00078">
    <property type="entry name" value="RVT_1"/>
    <property type="match status" value="1"/>
</dbReference>
<dbReference type="Proteomes" id="UP001141806">
    <property type="component" value="Unassembled WGS sequence"/>
</dbReference>
<name>A0A9Q0KMZ7_9MAGN</name>
<gene>
    <name evidence="4" type="ORF">NE237_006353</name>
</gene>
<dbReference type="InterPro" id="IPR000477">
    <property type="entry name" value="RT_dom"/>
</dbReference>
<dbReference type="SUPFAM" id="SSF56672">
    <property type="entry name" value="DNA/RNA polymerases"/>
    <property type="match status" value="1"/>
</dbReference>
<dbReference type="Gene3D" id="2.40.70.10">
    <property type="entry name" value="Acid Proteases"/>
    <property type="match status" value="1"/>
</dbReference>
<dbReference type="CDD" id="cd01647">
    <property type="entry name" value="RT_LTR"/>
    <property type="match status" value="1"/>
</dbReference>
<dbReference type="InterPro" id="IPR001878">
    <property type="entry name" value="Znf_CCHC"/>
</dbReference>
<keyword evidence="1" id="KW-0863">Zinc-finger</keyword>
<sequence length="679" mass="77479">MVGGNDRRGRKRHQARMRLEEEEQVEPGHVRQPSPEVEEEQVPQVPINLPGPPHRNSETIVTNLVYQMQAQQKEFLSEILKMLRPPGYVPTGGKTGRPLWPAQWITEMEKNFRLMTCTEDEKVLFATHMLKEDANAWWNSTRAYLETKHTQVDWEAFKDALFDKYFPKSFRDQMEREFLNLQQSQSTVDAYQQRYEELFFFAPISMQEEETKTRRFTMGLRGGIREHILGLDKKIYNETVQVARVIESSQRDSFFAQNRGVKRPAIESLGGGNNRPFRPYRAQTATVPARNNTAPPVPQFAGRNPNIKCFNCQQVGHIAKTCTLPRKQPPQQGKVYAVTIEEAAASPDVVTAGIPARVLFDSGATHSFVSISFGKRMELPIKHLNPSLIVHSPLGVEVSLTEYYGPCTVCIEGRDLEASLVLLEMADFDVSLGMDWLGHHSAILLCGERKLVLTDKKGKEYSFTGTKLPRKRKLILSALKAKRCLEKEGVGYLVSVVDITAESRKMEDIDVVREFPDVFPEELPCLPSDRATEFVIDLMPGLAPVSKAPYRMAPTELKELKTQLQELLDKGFIRPSISPWGAPVLFAKKKDGSVRLCIDYRELNKLTIKNRYPLPKIDDLFDQLQGAKILSKINLRSGYHQLKIKARDILKTAFRTRYGHYEFLVMSFGLTTHQRRSWN</sequence>
<dbReference type="InterPro" id="IPR032567">
    <property type="entry name" value="RTL1-rel"/>
</dbReference>
<evidence type="ECO:0000313" key="4">
    <source>
        <dbReference type="EMBL" id="KAJ4973179.1"/>
    </source>
</evidence>
<dbReference type="GO" id="GO:0008270">
    <property type="term" value="F:zinc ion binding"/>
    <property type="evidence" value="ECO:0007669"/>
    <property type="project" value="UniProtKB-KW"/>
</dbReference>